<dbReference type="EMBL" id="BMIA01000001">
    <property type="protein sequence ID" value="GGH24298.1"/>
    <property type="molecule type" value="Genomic_DNA"/>
</dbReference>
<dbReference type="Pfam" id="PF04134">
    <property type="entry name" value="DCC1-like"/>
    <property type="match status" value="1"/>
</dbReference>
<evidence type="ECO:0008006" key="4">
    <source>
        <dbReference type="Google" id="ProtNLM"/>
    </source>
</evidence>
<proteinExistence type="predicted"/>
<evidence type="ECO:0000256" key="1">
    <source>
        <dbReference type="SAM" id="Phobius"/>
    </source>
</evidence>
<keyword evidence="1" id="KW-1133">Transmembrane helix</keyword>
<protein>
    <recommendedName>
        <fullName evidence="4">DUF393 domain-containing protein</fullName>
    </recommendedName>
</protein>
<feature type="transmembrane region" description="Helical" evidence="1">
    <location>
        <begin position="222"/>
        <end position="239"/>
    </location>
</feature>
<name>A0ABQ1YFN0_9BACT</name>
<keyword evidence="3" id="KW-1185">Reference proteome</keyword>
<sequence>MKTLHNHLILYDAECPMCNLYTRAFVRTGVLDANGREAYQQYTDAACPNLDWQRAVNEIALVNQATGEVTYGVDSLLKVCGNATPFFAPLLGWKPFLWLARKAYAFVSYNRRVIVPAQVSKKQFGYQPSFNIKYRVAWLVFAWVVTSCILGAFPWLLAGIYPEGAISRELAINAGHILLQASVIFLYRKDKMWDYLGNLMTISLAGALIFLISTLLCVWFRTGWYIAGLCFLPVLFLMIREHLRRCKLLGLGYLPTATWVLYRVIVLLISIHLIS</sequence>
<comment type="caution">
    <text evidence="2">The sequence shown here is derived from an EMBL/GenBank/DDBJ whole genome shotgun (WGS) entry which is preliminary data.</text>
</comment>
<dbReference type="RefSeq" id="WP_188928813.1">
    <property type="nucleotide sequence ID" value="NZ_BMIA01000001.1"/>
</dbReference>
<gene>
    <name evidence="2" type="ORF">GCM10007423_07630</name>
</gene>
<feature type="transmembrane region" description="Helical" evidence="1">
    <location>
        <begin position="195"/>
        <end position="216"/>
    </location>
</feature>
<evidence type="ECO:0000313" key="3">
    <source>
        <dbReference type="Proteomes" id="UP000600214"/>
    </source>
</evidence>
<feature type="transmembrane region" description="Helical" evidence="1">
    <location>
        <begin position="251"/>
        <end position="274"/>
    </location>
</feature>
<organism evidence="2 3">
    <name type="scientific">Dyadobacter endophyticus</name>
    <dbReference type="NCBI Taxonomy" id="1749036"/>
    <lineage>
        <taxon>Bacteria</taxon>
        <taxon>Pseudomonadati</taxon>
        <taxon>Bacteroidota</taxon>
        <taxon>Cytophagia</taxon>
        <taxon>Cytophagales</taxon>
        <taxon>Spirosomataceae</taxon>
        <taxon>Dyadobacter</taxon>
    </lineage>
</organism>
<reference evidence="3" key="1">
    <citation type="journal article" date="2019" name="Int. J. Syst. Evol. Microbiol.">
        <title>The Global Catalogue of Microorganisms (GCM) 10K type strain sequencing project: providing services to taxonomists for standard genome sequencing and annotation.</title>
        <authorList>
            <consortium name="The Broad Institute Genomics Platform"/>
            <consortium name="The Broad Institute Genome Sequencing Center for Infectious Disease"/>
            <person name="Wu L."/>
            <person name="Ma J."/>
        </authorList>
    </citation>
    <scope>NUCLEOTIDE SEQUENCE [LARGE SCALE GENOMIC DNA]</scope>
    <source>
        <strain evidence="3">CGMCC 1.15288</strain>
    </source>
</reference>
<feature type="transmembrane region" description="Helical" evidence="1">
    <location>
        <begin position="170"/>
        <end position="188"/>
    </location>
</feature>
<keyword evidence="1" id="KW-0812">Transmembrane</keyword>
<feature type="transmembrane region" description="Helical" evidence="1">
    <location>
        <begin position="136"/>
        <end position="158"/>
    </location>
</feature>
<evidence type="ECO:0000313" key="2">
    <source>
        <dbReference type="EMBL" id="GGH24298.1"/>
    </source>
</evidence>
<keyword evidence="1" id="KW-0472">Membrane</keyword>
<dbReference type="Proteomes" id="UP000600214">
    <property type="component" value="Unassembled WGS sequence"/>
</dbReference>
<accession>A0ABQ1YFN0</accession>
<dbReference type="InterPro" id="IPR007263">
    <property type="entry name" value="DCC1-like"/>
</dbReference>